<dbReference type="SUPFAM" id="SSF88713">
    <property type="entry name" value="Glycoside hydrolase/deacetylase"/>
    <property type="match status" value="1"/>
</dbReference>
<keyword evidence="6" id="KW-1185">Reference proteome</keyword>
<sequence>MHGFKKWFVLTVTNFTLMLASFISNLDHAAVIDKSRTENTSSSKGPAIWVANPNRYSKTTDIKLNVGLQVPILEYHQADYIPGNSLGLRSEQFLKEAQWLSDHGYHTINFGQLYAAMYHGYQLPKKPILITFDDGYESVYRNIFPILKKFNQQATVFMISNYVGLHGKWPMLTKDELRIMENSGLVDVESHSATHSDLATASGREAHREIIQSSHDLEKITGHPIRFFCYPSGRYNSTTVKVLKENGYLLATVQGHQPASLTQGPYALHRIPVYQTTSLENFAEYLSHEGEKP</sequence>
<comment type="subcellular location">
    <subcellularLocation>
        <location evidence="1">Secreted</location>
    </subcellularLocation>
</comment>
<evidence type="ECO:0000256" key="3">
    <source>
        <dbReference type="SAM" id="SignalP"/>
    </source>
</evidence>
<reference evidence="5" key="1">
    <citation type="submission" date="2022-08" db="EMBL/GenBank/DDBJ databases">
        <title>Alicyclobacillus fastidiosus DSM 17978, complete genome.</title>
        <authorList>
            <person name="Wang Q."/>
            <person name="Cai R."/>
            <person name="Wang Z."/>
        </authorList>
    </citation>
    <scope>NUCLEOTIDE SEQUENCE</scope>
    <source>
        <strain evidence="5">DSM 17978</strain>
    </source>
</reference>
<name>A0ABY6ZFK3_9BACL</name>
<protein>
    <submittedName>
        <fullName evidence="5">Polysaccharide deacetylase family protein</fullName>
    </submittedName>
</protein>
<dbReference type="PANTHER" id="PTHR34216">
    <property type="match status" value="1"/>
</dbReference>
<dbReference type="RefSeq" id="WP_268005423.1">
    <property type="nucleotide sequence ID" value="NZ_BSUT01000001.1"/>
</dbReference>
<evidence type="ECO:0000259" key="4">
    <source>
        <dbReference type="PROSITE" id="PS51677"/>
    </source>
</evidence>
<dbReference type="EMBL" id="CP104067">
    <property type="protein sequence ID" value="WAH41515.1"/>
    <property type="molecule type" value="Genomic_DNA"/>
</dbReference>
<dbReference type="Pfam" id="PF01522">
    <property type="entry name" value="Polysacc_deac_1"/>
    <property type="match status" value="1"/>
</dbReference>
<dbReference type="Proteomes" id="UP001164761">
    <property type="component" value="Chromosome"/>
</dbReference>
<accession>A0ABY6ZFK3</accession>
<evidence type="ECO:0000256" key="1">
    <source>
        <dbReference type="ARBA" id="ARBA00004613"/>
    </source>
</evidence>
<dbReference type="PROSITE" id="PS51677">
    <property type="entry name" value="NODB"/>
    <property type="match status" value="1"/>
</dbReference>
<proteinExistence type="predicted"/>
<dbReference type="InterPro" id="IPR002509">
    <property type="entry name" value="NODB_dom"/>
</dbReference>
<keyword evidence="2 3" id="KW-0732">Signal</keyword>
<feature type="signal peptide" evidence="3">
    <location>
        <begin position="1"/>
        <end position="29"/>
    </location>
</feature>
<dbReference type="PANTHER" id="PTHR34216:SF3">
    <property type="entry name" value="POLY-BETA-1,6-N-ACETYL-D-GLUCOSAMINE N-DEACETYLASE"/>
    <property type="match status" value="1"/>
</dbReference>
<feature type="domain" description="NodB homology" evidence="4">
    <location>
        <begin position="126"/>
        <end position="293"/>
    </location>
</feature>
<gene>
    <name evidence="5" type="ORF">NZD89_25285</name>
</gene>
<organism evidence="5 6">
    <name type="scientific">Alicyclobacillus fastidiosus</name>
    <dbReference type="NCBI Taxonomy" id="392011"/>
    <lineage>
        <taxon>Bacteria</taxon>
        <taxon>Bacillati</taxon>
        <taxon>Bacillota</taxon>
        <taxon>Bacilli</taxon>
        <taxon>Bacillales</taxon>
        <taxon>Alicyclobacillaceae</taxon>
        <taxon>Alicyclobacillus</taxon>
    </lineage>
</organism>
<evidence type="ECO:0000313" key="5">
    <source>
        <dbReference type="EMBL" id="WAH41515.1"/>
    </source>
</evidence>
<feature type="chain" id="PRO_5046054764" evidence="3">
    <location>
        <begin position="30"/>
        <end position="293"/>
    </location>
</feature>
<evidence type="ECO:0000256" key="2">
    <source>
        <dbReference type="ARBA" id="ARBA00022729"/>
    </source>
</evidence>
<dbReference type="Gene3D" id="3.20.20.370">
    <property type="entry name" value="Glycoside hydrolase/deacetylase"/>
    <property type="match status" value="1"/>
</dbReference>
<dbReference type="InterPro" id="IPR011330">
    <property type="entry name" value="Glyco_hydro/deAcase_b/a-brl"/>
</dbReference>
<dbReference type="CDD" id="cd10918">
    <property type="entry name" value="CE4_NodB_like_5s_6s"/>
    <property type="match status" value="1"/>
</dbReference>
<evidence type="ECO:0000313" key="6">
    <source>
        <dbReference type="Proteomes" id="UP001164761"/>
    </source>
</evidence>
<dbReference type="InterPro" id="IPR051398">
    <property type="entry name" value="Polysacch_Deacetylase"/>
</dbReference>